<dbReference type="Proteomes" id="UP000243904">
    <property type="component" value="Chromosome I"/>
</dbReference>
<organism evidence="1 2">
    <name type="scientific">Bradyrhizobium canariense</name>
    <dbReference type="NCBI Taxonomy" id="255045"/>
    <lineage>
        <taxon>Bacteria</taxon>
        <taxon>Pseudomonadati</taxon>
        <taxon>Pseudomonadota</taxon>
        <taxon>Alphaproteobacteria</taxon>
        <taxon>Hyphomicrobiales</taxon>
        <taxon>Nitrobacteraceae</taxon>
        <taxon>Bradyrhizobium</taxon>
    </lineage>
</organism>
<reference evidence="2" key="1">
    <citation type="submission" date="2016-10" db="EMBL/GenBank/DDBJ databases">
        <authorList>
            <person name="Varghese N."/>
            <person name="Submissions S."/>
        </authorList>
    </citation>
    <scope>NUCLEOTIDE SEQUENCE [LARGE SCALE GENOMIC DNA]</scope>
    <source>
        <strain evidence="2">GAS369</strain>
    </source>
</reference>
<accession>A0A1H2AV11</accession>
<keyword evidence="2" id="KW-1185">Reference proteome</keyword>
<evidence type="ECO:0000313" key="2">
    <source>
        <dbReference type="Proteomes" id="UP000243904"/>
    </source>
</evidence>
<dbReference type="Pfam" id="PF14022">
    <property type="entry name" value="DUF4238"/>
    <property type="match status" value="1"/>
</dbReference>
<name>A0A1H2AV11_9BRAD</name>
<evidence type="ECO:0008006" key="3">
    <source>
        <dbReference type="Google" id="ProtNLM"/>
    </source>
</evidence>
<dbReference type="RefSeq" id="WP_146690214.1">
    <property type="nucleotide sequence ID" value="NZ_LT629750.1"/>
</dbReference>
<proteinExistence type="predicted"/>
<dbReference type="AlphaFoldDB" id="A0A1H2AV11"/>
<gene>
    <name evidence="1" type="ORF">SAMN05444158_6508</name>
</gene>
<sequence length="308" mass="34070">MALDHYVAQTYLGQWCDRKTGRKLQAYRKSTGKQFACWPDVVCAQKNDDLNPYLTKRDTLGQYRALWEPFWNRAVEGFRRREFTGDNKFVLALGWASMLATTPTSSGIGAEVVKNELRSLIPIIARPPPPGIRLEDLSITVDPKFAQALFTQTLPRVAWRLYVQPWTLLTNATDELFLTSDNPSAAFGQDNMGTPPARMLPLAPDLCVTTLMDFKLAVPNDFQLADLTTRPCGGVRPEAATLEQARFVNSLTVKHAGDIVLSSQASEDVAALVEALQRDGVRLDYTADSLEGTKALLAVAKVGIDIVR</sequence>
<protein>
    <recommendedName>
        <fullName evidence="3">DUF4238 domain-containing protein</fullName>
    </recommendedName>
</protein>
<dbReference type="InterPro" id="IPR025332">
    <property type="entry name" value="DUF4238"/>
</dbReference>
<evidence type="ECO:0000313" key="1">
    <source>
        <dbReference type="EMBL" id="SDT49808.1"/>
    </source>
</evidence>
<dbReference type="EMBL" id="LT629750">
    <property type="protein sequence ID" value="SDT49808.1"/>
    <property type="molecule type" value="Genomic_DNA"/>
</dbReference>